<dbReference type="PANTHER" id="PTHR42802">
    <property type="entry name" value="MONOOXYGENASE"/>
    <property type="match status" value="1"/>
</dbReference>
<evidence type="ECO:0000256" key="7">
    <source>
        <dbReference type="ARBA" id="ARBA00023002"/>
    </source>
</evidence>
<keyword evidence="9" id="KW-1185">Reference proteome</keyword>
<evidence type="ECO:0000313" key="9">
    <source>
        <dbReference type="Proteomes" id="UP001515683"/>
    </source>
</evidence>
<dbReference type="InterPro" id="IPR036188">
    <property type="entry name" value="FAD/NAD-bd_sf"/>
</dbReference>
<dbReference type="InterPro" id="IPR025700">
    <property type="entry name" value="Lys/Orn_oxygenase"/>
</dbReference>
<comment type="caution">
    <text evidence="8">The sequence shown here is derived from an EMBL/GenBank/DDBJ whole genome shotgun (WGS) entry which is preliminary data.</text>
</comment>
<dbReference type="Gene3D" id="3.50.50.60">
    <property type="entry name" value="FAD/NAD(P)-binding domain"/>
    <property type="match status" value="1"/>
</dbReference>
<dbReference type="Pfam" id="PF13434">
    <property type="entry name" value="Lys_Orn_oxgnase"/>
    <property type="match status" value="1"/>
</dbReference>
<evidence type="ECO:0000313" key="8">
    <source>
        <dbReference type="EMBL" id="NIF23424.1"/>
    </source>
</evidence>
<gene>
    <name evidence="8" type="ORF">F3J40_17735</name>
</gene>
<dbReference type="Proteomes" id="UP001515683">
    <property type="component" value="Unassembled WGS sequence"/>
</dbReference>
<reference evidence="8 9" key="1">
    <citation type="journal article" date="2019" name="bioRxiv">
        <title>Bacteria contribute to plant secondary compound degradation in a generalist herbivore system.</title>
        <authorList>
            <person name="Francoeur C.B."/>
            <person name="Khadempour L."/>
            <person name="Moreira-Soto R.D."/>
            <person name="Gotting K."/>
            <person name="Book A.J."/>
            <person name="Pinto-Tomas A.A."/>
            <person name="Keefover-Ring K."/>
            <person name="Currie C.R."/>
        </authorList>
    </citation>
    <scope>NUCLEOTIDE SEQUENCE [LARGE SCALE GENOMIC DNA]</scope>
    <source>
        <strain evidence="8">Acro-835</strain>
    </source>
</reference>
<comment type="similarity">
    <text evidence="3">Belongs to the lysine N(6)-hydroxylase/L-ornithine N(5)-oxygenase family.</text>
</comment>
<sequence>MIIYDVIGLGFGPSNLAVAAAIEEEYKNLNAVFLEQKNNFIWHKGMLISDATMQISFLKDIATLRNPNSKFSFLSYLHEKNRLEQFANLRTFYPTRIEFNDYFKWVAEKLNDYVIYSQEVTEIRKRTINEESLIEVESINKITGQKEIKITRNVILACGLTPKLTIGKELSEEKGFFHAAHYAYKIKEFTDHNKELNFLVIGGGQSAAEITKDLHAQFKNSSVTCAFSGFGLKPADDSEFVNEVFCTATVDEFFFASSEVRDEILKKHGDTNYSVVDLELIKELYRIAYEEQVTGNKRLKFKKMTRVLEATKRDGKIFVDLHEKMNDIYTHEEYDAVILATGYESDAGIKLLSNMLDELDSNESGNLVVGRNYKVKNKLDLGIYMATGNESTHGLSDTLLSVLAVRANEILKDVSKTTSKYSSYLKEESTIA</sequence>
<protein>
    <submittedName>
        <fullName evidence="8">Lysine N(6)-hydroxylase/L-ornithine N(5)-oxygenase family protein</fullName>
    </submittedName>
</protein>
<evidence type="ECO:0000256" key="3">
    <source>
        <dbReference type="ARBA" id="ARBA00007588"/>
    </source>
</evidence>
<evidence type="ECO:0000256" key="1">
    <source>
        <dbReference type="ARBA" id="ARBA00001974"/>
    </source>
</evidence>
<keyword evidence="4" id="KW-0285">Flavoprotein</keyword>
<evidence type="ECO:0000256" key="2">
    <source>
        <dbReference type="ARBA" id="ARBA00004924"/>
    </source>
</evidence>
<evidence type="ECO:0000256" key="5">
    <source>
        <dbReference type="ARBA" id="ARBA00022827"/>
    </source>
</evidence>
<proteinExistence type="inferred from homology"/>
<name>A0ABX0RIG6_9GAMM</name>
<comment type="pathway">
    <text evidence="2">Siderophore biosynthesis.</text>
</comment>
<evidence type="ECO:0000256" key="4">
    <source>
        <dbReference type="ARBA" id="ARBA00022630"/>
    </source>
</evidence>
<organism evidence="8 9">
    <name type="scientific">Candidatus Pantoea multigeneris</name>
    <dbReference type="NCBI Taxonomy" id="2608357"/>
    <lineage>
        <taxon>Bacteria</taxon>
        <taxon>Pseudomonadati</taxon>
        <taxon>Pseudomonadota</taxon>
        <taxon>Gammaproteobacteria</taxon>
        <taxon>Enterobacterales</taxon>
        <taxon>Erwiniaceae</taxon>
        <taxon>Pantoea</taxon>
    </lineage>
</organism>
<dbReference type="PANTHER" id="PTHR42802:SF1">
    <property type="entry name" value="L-ORNITHINE N(5)-MONOOXYGENASE"/>
    <property type="match status" value="1"/>
</dbReference>
<keyword evidence="6" id="KW-0521">NADP</keyword>
<evidence type="ECO:0000256" key="6">
    <source>
        <dbReference type="ARBA" id="ARBA00022857"/>
    </source>
</evidence>
<dbReference type="SUPFAM" id="SSF51905">
    <property type="entry name" value="FAD/NAD(P)-binding domain"/>
    <property type="match status" value="2"/>
</dbReference>
<keyword evidence="7" id="KW-0560">Oxidoreductase</keyword>
<dbReference type="EMBL" id="VWXF01000008">
    <property type="protein sequence ID" value="NIF23424.1"/>
    <property type="molecule type" value="Genomic_DNA"/>
</dbReference>
<accession>A0ABX0RIG6</accession>
<dbReference type="RefSeq" id="WP_167016667.1">
    <property type="nucleotide sequence ID" value="NZ_VWXF01000008.1"/>
</dbReference>
<keyword evidence="5" id="KW-0274">FAD</keyword>
<comment type="cofactor">
    <cofactor evidence="1">
        <name>FAD</name>
        <dbReference type="ChEBI" id="CHEBI:57692"/>
    </cofactor>
</comment>